<keyword evidence="4 8" id="KW-0812">Transmembrane</keyword>
<organism evidence="10 11">
    <name type="scientific">Nonomuraea mangrovi</name>
    <dbReference type="NCBI Taxonomy" id="2316207"/>
    <lineage>
        <taxon>Bacteria</taxon>
        <taxon>Bacillati</taxon>
        <taxon>Actinomycetota</taxon>
        <taxon>Actinomycetes</taxon>
        <taxon>Streptosporangiales</taxon>
        <taxon>Streptosporangiaceae</taxon>
        <taxon>Nonomuraea</taxon>
    </lineage>
</organism>
<comment type="caution">
    <text evidence="10">The sequence shown here is derived from an EMBL/GenBank/DDBJ whole genome shotgun (WGS) entry which is preliminary data.</text>
</comment>
<dbReference type="PANTHER" id="PTHR23513:SF6">
    <property type="entry name" value="MAJOR FACILITATOR SUPERFAMILY ASSOCIATED DOMAIN-CONTAINING PROTEIN"/>
    <property type="match status" value="1"/>
</dbReference>
<dbReference type="RefSeq" id="WP_379579487.1">
    <property type="nucleotide sequence ID" value="NZ_JBHUFV010000061.1"/>
</dbReference>
<keyword evidence="6 8" id="KW-0472">Membrane</keyword>
<feature type="transmembrane region" description="Helical" evidence="8">
    <location>
        <begin position="58"/>
        <end position="78"/>
    </location>
</feature>
<feature type="transmembrane region" description="Helical" evidence="8">
    <location>
        <begin position="321"/>
        <end position="340"/>
    </location>
</feature>
<feature type="transmembrane region" description="Helical" evidence="8">
    <location>
        <begin position="292"/>
        <end position="315"/>
    </location>
</feature>
<dbReference type="PANTHER" id="PTHR23513">
    <property type="entry name" value="INTEGRAL MEMBRANE EFFLUX PROTEIN-RELATED"/>
    <property type="match status" value="1"/>
</dbReference>
<reference evidence="11" key="1">
    <citation type="journal article" date="2019" name="Int. J. Syst. Evol. Microbiol.">
        <title>The Global Catalogue of Microorganisms (GCM) 10K type strain sequencing project: providing services to taxonomists for standard genome sequencing and annotation.</title>
        <authorList>
            <consortium name="The Broad Institute Genomics Platform"/>
            <consortium name="The Broad Institute Genome Sequencing Center for Infectious Disease"/>
            <person name="Wu L."/>
            <person name="Ma J."/>
        </authorList>
    </citation>
    <scope>NUCLEOTIDE SEQUENCE [LARGE SCALE GENOMIC DNA]</scope>
    <source>
        <strain evidence="11">ICMP 6774ER</strain>
    </source>
</reference>
<evidence type="ECO:0000256" key="5">
    <source>
        <dbReference type="ARBA" id="ARBA00022989"/>
    </source>
</evidence>
<dbReference type="EMBL" id="JBHUFV010000061">
    <property type="protein sequence ID" value="MFD1937903.1"/>
    <property type="molecule type" value="Genomic_DNA"/>
</dbReference>
<dbReference type="InterPro" id="IPR036259">
    <property type="entry name" value="MFS_trans_sf"/>
</dbReference>
<feature type="region of interest" description="Disordered" evidence="7">
    <location>
        <begin position="428"/>
        <end position="447"/>
    </location>
</feature>
<feature type="transmembrane region" description="Helical" evidence="8">
    <location>
        <begin position="360"/>
        <end position="386"/>
    </location>
</feature>
<evidence type="ECO:0000256" key="3">
    <source>
        <dbReference type="ARBA" id="ARBA00022475"/>
    </source>
</evidence>
<sequence>MNAADSVRPAPPSLWRDSDFRRLWVGQTASQLGAQAAQVTLPLVAVVALDAGADQLGVLRAVEQAPILLFSLFVGVWVDRRRPREVMVLADFGRAVALAAIPVASLLGLLGIPALLVVAFLVGVLTVFFDVAYQASLVELVKRDQLAQGNSALEGSRSAAQVGGPALGGAMVSLLSAPAAIMASAFFFTVSFLSIRRIRPRESPPQRAERPARMWRQLHEGLRLVAGDTSLRAVGACSAIFQFFFAALMTVYLLFLPRTLHLSGAAVGLALAAMGPGALVGSLLSARLPRRFGYGVVLVSSAALADGVMLCVPALHGSSAVTIPLLMAINFVFGVFSQLVNVNVMAVRQAITPLRMQGRVVATINVVGMGLTPLGSLLGGCLAGQWGLRTSLLVTAAGLSLSPLFMALSPLARLGKTLPAVHRAAGRHAGEGESGFPEGPAGAARRA</sequence>
<evidence type="ECO:0000256" key="6">
    <source>
        <dbReference type="ARBA" id="ARBA00023136"/>
    </source>
</evidence>
<feature type="transmembrane region" description="Helical" evidence="8">
    <location>
        <begin position="175"/>
        <end position="195"/>
    </location>
</feature>
<dbReference type="Proteomes" id="UP001597368">
    <property type="component" value="Unassembled WGS sequence"/>
</dbReference>
<feature type="transmembrane region" description="Helical" evidence="8">
    <location>
        <begin position="99"/>
        <end position="129"/>
    </location>
</feature>
<feature type="transmembrane region" description="Helical" evidence="8">
    <location>
        <begin position="392"/>
        <end position="412"/>
    </location>
</feature>
<evidence type="ECO:0000259" key="9">
    <source>
        <dbReference type="PROSITE" id="PS50850"/>
    </source>
</evidence>
<evidence type="ECO:0000313" key="11">
    <source>
        <dbReference type="Proteomes" id="UP001597368"/>
    </source>
</evidence>
<dbReference type="CDD" id="cd06173">
    <property type="entry name" value="MFS_MefA_like"/>
    <property type="match status" value="1"/>
</dbReference>
<protein>
    <submittedName>
        <fullName evidence="10">MFS transporter</fullName>
    </submittedName>
</protein>
<keyword evidence="3" id="KW-1003">Cell membrane</keyword>
<gene>
    <name evidence="10" type="ORF">ACFSKW_41170</name>
</gene>
<dbReference type="Gene3D" id="1.20.1250.20">
    <property type="entry name" value="MFS general substrate transporter like domains"/>
    <property type="match status" value="1"/>
</dbReference>
<name>A0ABW4T941_9ACTN</name>
<keyword evidence="2" id="KW-0813">Transport</keyword>
<feature type="domain" description="Major facilitator superfamily (MFS) profile" evidence="9">
    <location>
        <begin position="231"/>
        <end position="447"/>
    </location>
</feature>
<comment type="subcellular location">
    <subcellularLocation>
        <location evidence="1">Cell membrane</location>
        <topology evidence="1">Multi-pass membrane protein</topology>
    </subcellularLocation>
</comment>
<dbReference type="InterPro" id="IPR010290">
    <property type="entry name" value="TM_effector"/>
</dbReference>
<dbReference type="Pfam" id="PF05977">
    <property type="entry name" value="MFS_3"/>
    <property type="match status" value="1"/>
</dbReference>
<keyword evidence="5 8" id="KW-1133">Transmembrane helix</keyword>
<dbReference type="PROSITE" id="PS50850">
    <property type="entry name" value="MFS"/>
    <property type="match status" value="1"/>
</dbReference>
<dbReference type="InterPro" id="IPR020846">
    <property type="entry name" value="MFS_dom"/>
</dbReference>
<evidence type="ECO:0000256" key="4">
    <source>
        <dbReference type="ARBA" id="ARBA00022692"/>
    </source>
</evidence>
<evidence type="ECO:0000256" key="7">
    <source>
        <dbReference type="SAM" id="MobiDB-lite"/>
    </source>
</evidence>
<evidence type="ECO:0000256" key="2">
    <source>
        <dbReference type="ARBA" id="ARBA00022448"/>
    </source>
</evidence>
<proteinExistence type="predicted"/>
<accession>A0ABW4T941</accession>
<keyword evidence="11" id="KW-1185">Reference proteome</keyword>
<dbReference type="SUPFAM" id="SSF103473">
    <property type="entry name" value="MFS general substrate transporter"/>
    <property type="match status" value="1"/>
</dbReference>
<feature type="transmembrane region" description="Helical" evidence="8">
    <location>
        <begin position="233"/>
        <end position="255"/>
    </location>
</feature>
<feature type="transmembrane region" description="Helical" evidence="8">
    <location>
        <begin position="261"/>
        <end position="280"/>
    </location>
</feature>
<evidence type="ECO:0000256" key="8">
    <source>
        <dbReference type="SAM" id="Phobius"/>
    </source>
</evidence>
<evidence type="ECO:0000256" key="1">
    <source>
        <dbReference type="ARBA" id="ARBA00004651"/>
    </source>
</evidence>
<evidence type="ECO:0000313" key="10">
    <source>
        <dbReference type="EMBL" id="MFD1937903.1"/>
    </source>
</evidence>